<evidence type="ECO:0000313" key="2">
    <source>
        <dbReference type="Proteomes" id="UP000322976"/>
    </source>
</evidence>
<dbReference type="EMBL" id="VTPS01000015">
    <property type="protein sequence ID" value="TZE81316.1"/>
    <property type="molecule type" value="Genomic_DNA"/>
</dbReference>
<dbReference type="RefSeq" id="WP_149545777.1">
    <property type="nucleotide sequence ID" value="NZ_VTPS01000015.1"/>
</dbReference>
<dbReference type="Proteomes" id="UP000322976">
    <property type="component" value="Unassembled WGS sequence"/>
</dbReference>
<reference evidence="1 2" key="1">
    <citation type="submission" date="2019-08" db="EMBL/GenBank/DDBJ databases">
        <title>Calorimonas adulescens gen. nov., sp. nov., an anaerobic thermophilic bacterium from Sakhalin hot spring.</title>
        <authorList>
            <person name="Khomyakova M.A."/>
            <person name="Merkel A.Y."/>
            <person name="Novikov A."/>
            <person name="Bonch-Osmolovskaya E.A."/>
            <person name="Slobodkin A.I."/>
        </authorList>
    </citation>
    <scope>NUCLEOTIDE SEQUENCE [LARGE SCALE GENOMIC DNA]</scope>
    <source>
        <strain evidence="1 2">A05MB</strain>
    </source>
</reference>
<dbReference type="PANTHER" id="PTHR42722:SF1">
    <property type="entry name" value="VALINE DEHYDROGENASE"/>
    <property type="match status" value="1"/>
</dbReference>
<dbReference type="InterPro" id="IPR036291">
    <property type="entry name" value="NAD(P)-bd_dom_sf"/>
</dbReference>
<comment type="caution">
    <text evidence="1">The sequence shown here is derived from an EMBL/GenBank/DDBJ whole genome shotgun (WGS) entry which is preliminary data.</text>
</comment>
<dbReference type="AlphaFoldDB" id="A0A5D8QBZ3"/>
<keyword evidence="2" id="KW-1185">Reference proteome</keyword>
<dbReference type="Gene3D" id="3.40.50.720">
    <property type="entry name" value="NAD(P)-binding Rossmann-like Domain"/>
    <property type="match status" value="1"/>
</dbReference>
<evidence type="ECO:0000313" key="1">
    <source>
        <dbReference type="EMBL" id="TZE81316.1"/>
    </source>
</evidence>
<name>A0A5D8QBZ3_9THEO</name>
<gene>
    <name evidence="1" type="ORF">FWJ32_09795</name>
</gene>
<sequence length="88" mass="9668">MCKKTGIVKIGILYAPDFLVNAGGAIQAADELEGFNKKRATHNVERIYDNLLGAFEIAKSENITPYKTADRFVNERVAGGAKIKTIRL</sequence>
<dbReference type="SUPFAM" id="SSF51735">
    <property type="entry name" value="NAD(P)-binding Rossmann-fold domains"/>
    <property type="match status" value="1"/>
</dbReference>
<dbReference type="PANTHER" id="PTHR42722">
    <property type="entry name" value="LEUCINE DEHYDROGENASE"/>
    <property type="match status" value="1"/>
</dbReference>
<proteinExistence type="predicted"/>
<protein>
    <submittedName>
        <fullName evidence="1">Uncharacterized protein</fullName>
    </submittedName>
</protein>
<accession>A0A5D8QBZ3</accession>
<organism evidence="1 2">
    <name type="scientific">Calorimonas adulescens</name>
    <dbReference type="NCBI Taxonomy" id="2606906"/>
    <lineage>
        <taxon>Bacteria</taxon>
        <taxon>Bacillati</taxon>
        <taxon>Bacillota</taxon>
        <taxon>Clostridia</taxon>
        <taxon>Thermoanaerobacterales</taxon>
        <taxon>Thermoanaerobacteraceae</taxon>
        <taxon>Calorimonas</taxon>
    </lineage>
</organism>
<dbReference type="InterPro" id="IPR016211">
    <property type="entry name" value="Glu/Phe/Leu/Val/Trp_DH_bac/arc"/>
</dbReference>
<dbReference type="GO" id="GO:0016639">
    <property type="term" value="F:oxidoreductase activity, acting on the CH-NH2 group of donors, NAD or NADP as acceptor"/>
    <property type="evidence" value="ECO:0007669"/>
    <property type="project" value="InterPro"/>
</dbReference>